<proteinExistence type="predicted"/>
<keyword evidence="2" id="KW-1185">Reference proteome</keyword>
<reference evidence="1 2" key="2">
    <citation type="journal article" date="2022" name="Mol. Ecol. Resour.">
        <title>The genomes of chicory, endive, great burdock and yacon provide insights into Asteraceae paleo-polyploidization history and plant inulin production.</title>
        <authorList>
            <person name="Fan W."/>
            <person name="Wang S."/>
            <person name="Wang H."/>
            <person name="Wang A."/>
            <person name="Jiang F."/>
            <person name="Liu H."/>
            <person name="Zhao H."/>
            <person name="Xu D."/>
            <person name="Zhang Y."/>
        </authorList>
    </citation>
    <scope>NUCLEOTIDE SEQUENCE [LARGE SCALE GENOMIC DNA]</scope>
    <source>
        <strain evidence="2">cv. Niubang</strain>
    </source>
</reference>
<gene>
    <name evidence="1" type="ORF">L6452_14790</name>
</gene>
<sequence>MRKRGRKEQKMGRLPCCDKGEVKKGAWTPEEDKILLDYITKNGHGTWRSFPKLAGLRRCGKSCRLRWTNYLRPDIKRGTFSFEEEQIIFQLHSLLGNKWAAIAARLPGRTDNEIKNYWNSHLRKRIPNKGLNPQTKSADTNPKLLSTNHVAEWDNARVEVDARLSMDPLLLSPATGVGDCDYFLRAWNSEAGEAFQRAKDFNQAVCSIPSPQASSLIKVESDSVVTMQAEPTFTVTSTGASCDRSVGKHLRCKIEAEEASNSASYSPNSYKAEKSSDITLDLLLDFPNDGEYLEYLQGEPSDNSA</sequence>
<organism evidence="1 2">
    <name type="scientific">Arctium lappa</name>
    <name type="common">Greater burdock</name>
    <name type="synonym">Lappa major</name>
    <dbReference type="NCBI Taxonomy" id="4217"/>
    <lineage>
        <taxon>Eukaryota</taxon>
        <taxon>Viridiplantae</taxon>
        <taxon>Streptophyta</taxon>
        <taxon>Embryophyta</taxon>
        <taxon>Tracheophyta</taxon>
        <taxon>Spermatophyta</taxon>
        <taxon>Magnoliopsida</taxon>
        <taxon>eudicotyledons</taxon>
        <taxon>Gunneridae</taxon>
        <taxon>Pentapetalae</taxon>
        <taxon>asterids</taxon>
        <taxon>campanulids</taxon>
        <taxon>Asterales</taxon>
        <taxon>Asteraceae</taxon>
        <taxon>Carduoideae</taxon>
        <taxon>Cardueae</taxon>
        <taxon>Arctiinae</taxon>
        <taxon>Arctium</taxon>
    </lineage>
</organism>
<evidence type="ECO:0000313" key="2">
    <source>
        <dbReference type="Proteomes" id="UP001055879"/>
    </source>
</evidence>
<dbReference type="EMBL" id="CM042050">
    <property type="protein sequence ID" value="KAI3735295.1"/>
    <property type="molecule type" value="Genomic_DNA"/>
</dbReference>
<name>A0ACB9CLY7_ARCLA</name>
<reference evidence="2" key="1">
    <citation type="journal article" date="2022" name="Mol. Ecol. Resour.">
        <title>The genomes of chicory, endive, great burdock and yacon provide insights into Asteraceae palaeo-polyploidization history and plant inulin production.</title>
        <authorList>
            <person name="Fan W."/>
            <person name="Wang S."/>
            <person name="Wang H."/>
            <person name="Wang A."/>
            <person name="Jiang F."/>
            <person name="Liu H."/>
            <person name="Zhao H."/>
            <person name="Xu D."/>
            <person name="Zhang Y."/>
        </authorList>
    </citation>
    <scope>NUCLEOTIDE SEQUENCE [LARGE SCALE GENOMIC DNA]</scope>
    <source>
        <strain evidence="2">cv. Niubang</strain>
    </source>
</reference>
<dbReference type="Proteomes" id="UP001055879">
    <property type="component" value="Linkage Group LG04"/>
</dbReference>
<accession>A0ACB9CLY7</accession>
<protein>
    <submittedName>
        <fullName evidence="1">Uncharacterized protein</fullName>
    </submittedName>
</protein>
<evidence type="ECO:0000313" key="1">
    <source>
        <dbReference type="EMBL" id="KAI3735295.1"/>
    </source>
</evidence>
<comment type="caution">
    <text evidence="1">The sequence shown here is derived from an EMBL/GenBank/DDBJ whole genome shotgun (WGS) entry which is preliminary data.</text>
</comment>